<name>A0A7Z2GR93_9BURK</name>
<dbReference type="EMBL" id="CP046916">
    <property type="protein sequence ID" value="QGZ66094.1"/>
    <property type="molecule type" value="Genomic_DNA"/>
</dbReference>
<dbReference type="Proteomes" id="UP000433577">
    <property type="component" value="Chromosome 4"/>
</dbReference>
<accession>A0A7Z2GR93</accession>
<evidence type="ECO:0000313" key="2">
    <source>
        <dbReference type="EMBL" id="QGZ66094.1"/>
    </source>
</evidence>
<dbReference type="RefSeq" id="WP_158957205.1">
    <property type="nucleotide sequence ID" value="NZ_CP046916.1"/>
</dbReference>
<protein>
    <submittedName>
        <fullName evidence="2">Hydantoinase B/oxoprolinase family protein</fullName>
    </submittedName>
</protein>
<evidence type="ECO:0000259" key="1">
    <source>
        <dbReference type="Pfam" id="PF02538"/>
    </source>
</evidence>
<dbReference type="PANTHER" id="PTHR11365">
    <property type="entry name" value="5-OXOPROLINASE RELATED"/>
    <property type="match status" value="1"/>
</dbReference>
<dbReference type="GO" id="GO:0017168">
    <property type="term" value="F:5-oxoprolinase (ATP-hydrolyzing) activity"/>
    <property type="evidence" value="ECO:0007669"/>
    <property type="project" value="TreeGrafter"/>
</dbReference>
<sequence length="574" mass="60934">MSSISQDKPAASVMDPITLEVLSNALRSITDEIFIALMRSAFSGNIKERRDHSTAIIDVDGRLIAQAEQSLPIHLSGLIGLIDAVREKFPLDDIRPGDLFIANDPYEGGGSHLPDINTAAPVFVDGKLLCFICTIAHHSDIGGARPGSMASGLTEIYQEGIRIPVVRLFSGGEMVKDVFDLVLLNMRMKEERLGDFNAQFAASKLGLRRFEELAQSYDGAMLSEAFGLMLGATERRMRAAIADIPDGTYTFEDYLDGDGIDTTDILIRASVTVAGSSIAIDFDGTAPQVQGNINLVMNGLKSTVAFALKCLLDPLAANNHGLISTVEVTAPLASIVNAVAPASVAHRVMTGMRVVDVVMGALAPVLPQRVTAAANGSNTAAMFYGRHPGGDREYVYFETLGGGGGARLTRDGKDGVQAYLTNTTNLPIEAIETEYPLLIEGYALIEDSAGAGRQRGGLGIRRVVRPLGHVAMFSGAGERFVRAAWGLAGGQSGAPGRFMLRNDDGTVEALPTKPGMTPVRADQQLVIETPGGGGYGAPAERDPARVEIDRQSGAFGAAYLNRNYVTHGVEELSS</sequence>
<dbReference type="InterPro" id="IPR003692">
    <property type="entry name" value="Hydantoinase_B"/>
</dbReference>
<dbReference type="KEGG" id="pacs:FAZ98_30215"/>
<keyword evidence="3" id="KW-1185">Reference proteome</keyword>
<feature type="domain" description="Hydantoinase B/oxoprolinase" evidence="1">
    <location>
        <begin position="15"/>
        <end position="538"/>
    </location>
</feature>
<organism evidence="2 3">
    <name type="scientific">Paraburkholderia acidisoli</name>
    <dbReference type="NCBI Taxonomy" id="2571748"/>
    <lineage>
        <taxon>Bacteria</taxon>
        <taxon>Pseudomonadati</taxon>
        <taxon>Pseudomonadota</taxon>
        <taxon>Betaproteobacteria</taxon>
        <taxon>Burkholderiales</taxon>
        <taxon>Burkholderiaceae</taxon>
        <taxon>Paraburkholderia</taxon>
    </lineage>
</organism>
<reference evidence="2 3" key="1">
    <citation type="submission" date="2019-12" db="EMBL/GenBank/DDBJ databases">
        <title>Paraburkholderia acidiphila 7Q-K02 sp. nov and Paraburkholderia acidisoli DHF22 sp. nov., two strains isolated from forest soil.</title>
        <authorList>
            <person name="Gao Z."/>
            <person name="Qiu L."/>
        </authorList>
    </citation>
    <scope>NUCLEOTIDE SEQUENCE [LARGE SCALE GENOMIC DNA]</scope>
    <source>
        <strain evidence="2 3">DHF22</strain>
    </source>
</reference>
<dbReference type="PANTHER" id="PTHR11365:SF23">
    <property type="entry name" value="HYPOTHETICAL 5-OXOPROLINASE (EUROFUNG)-RELATED"/>
    <property type="match status" value="1"/>
</dbReference>
<evidence type="ECO:0000313" key="3">
    <source>
        <dbReference type="Proteomes" id="UP000433577"/>
    </source>
</evidence>
<gene>
    <name evidence="2" type="ORF">FAZ98_30215</name>
</gene>
<dbReference type="Pfam" id="PF02538">
    <property type="entry name" value="Hydantoinase_B"/>
    <property type="match status" value="1"/>
</dbReference>
<dbReference type="GO" id="GO:0005829">
    <property type="term" value="C:cytosol"/>
    <property type="evidence" value="ECO:0007669"/>
    <property type="project" value="TreeGrafter"/>
</dbReference>
<dbReference type="OrthoDB" id="8612863at2"/>
<dbReference type="GO" id="GO:0006749">
    <property type="term" value="P:glutathione metabolic process"/>
    <property type="evidence" value="ECO:0007669"/>
    <property type="project" value="TreeGrafter"/>
</dbReference>
<dbReference type="InterPro" id="IPR045079">
    <property type="entry name" value="Oxoprolinase-like"/>
</dbReference>
<proteinExistence type="predicted"/>
<dbReference type="AlphaFoldDB" id="A0A7Z2GR93"/>